<accession>A0ABS5FAE5</accession>
<dbReference type="SUPFAM" id="SSF56801">
    <property type="entry name" value="Acetyl-CoA synthetase-like"/>
    <property type="match status" value="1"/>
</dbReference>
<dbReference type="RefSeq" id="WP_211858623.1">
    <property type="nucleotide sequence ID" value="NZ_JAAGBB010000150.1"/>
</dbReference>
<gene>
    <name evidence="2" type="ORF">GXW71_34640</name>
</gene>
<dbReference type="NCBIfam" id="TIGR01733">
    <property type="entry name" value="AA-adenyl-dom"/>
    <property type="match status" value="1"/>
</dbReference>
<feature type="non-terminal residue" evidence="2">
    <location>
        <position position="1"/>
    </location>
</feature>
<evidence type="ECO:0000259" key="1">
    <source>
        <dbReference type="Pfam" id="PF00501"/>
    </source>
</evidence>
<dbReference type="Pfam" id="PF00501">
    <property type="entry name" value="AMP-binding"/>
    <property type="match status" value="1"/>
</dbReference>
<dbReference type="Gene3D" id="3.40.50.980">
    <property type="match status" value="2"/>
</dbReference>
<evidence type="ECO:0000313" key="3">
    <source>
        <dbReference type="Proteomes" id="UP001196870"/>
    </source>
</evidence>
<evidence type="ECO:0000313" key="2">
    <source>
        <dbReference type="EMBL" id="MBR0669529.1"/>
    </source>
</evidence>
<dbReference type="InterPro" id="IPR010071">
    <property type="entry name" value="AA_adenyl_dom"/>
</dbReference>
<comment type="caution">
    <text evidence="2">The sequence shown here is derived from an EMBL/GenBank/DDBJ whole genome shotgun (WGS) entry which is preliminary data.</text>
</comment>
<reference evidence="3" key="1">
    <citation type="journal article" date="2021" name="Syst. Appl. Microbiol.">
        <title>Roseomonas hellenica sp. nov., isolated from roots of wild-growing Alkanna tinctoria.</title>
        <authorList>
            <person name="Rat A."/>
            <person name="Naranjo H.D."/>
            <person name="Lebbe L."/>
            <person name="Cnockaert M."/>
            <person name="Krigas N."/>
            <person name="Grigoriadou K."/>
            <person name="Maloupa E."/>
            <person name="Willems A."/>
        </authorList>
    </citation>
    <scope>NUCLEOTIDE SEQUENCE [LARGE SCALE GENOMIC DNA]</scope>
    <source>
        <strain evidence="3">LMG 31523</strain>
    </source>
</reference>
<protein>
    <submittedName>
        <fullName evidence="2">Amino acid adenylation domain-containing protein</fullName>
    </submittedName>
</protein>
<dbReference type="InterPro" id="IPR020845">
    <property type="entry name" value="AMP-binding_CS"/>
</dbReference>
<sequence length="322" mass="34516">PDYPPERLSYMVRDAGLSLVLTQRHLRDTLPAGAARLLCLDEDAPPEAAADPGPPPVALHAGNLAYMIYTSGSTGTPKGVGVSHGALLRRLRWMQAEYGIAASETLLHKTPFSFDVSVWELLLPLLAGARLAIAAPGVHGDPRRLIEAIRAHDVTTLHFIPPVLELLVAEPEVAACRSLRRLFSGGEALSGELRGRVQARLPWVRFDNRYGPTEATINASVWTCGAGDTGPVPIGRPIPGTILRILDGDLNLVPPGVVGELYIGGSGLARGYHGRAGLTAERFIPDAYGDAPGGRLYRTGDLARWRPDGVVEYLGRVDDQVK</sequence>
<feature type="non-terminal residue" evidence="2">
    <location>
        <position position="322"/>
    </location>
</feature>
<keyword evidence="3" id="KW-1185">Reference proteome</keyword>
<dbReference type="PANTHER" id="PTHR45527:SF1">
    <property type="entry name" value="FATTY ACID SYNTHASE"/>
    <property type="match status" value="1"/>
</dbReference>
<dbReference type="Proteomes" id="UP001196870">
    <property type="component" value="Unassembled WGS sequence"/>
</dbReference>
<dbReference type="InterPro" id="IPR000873">
    <property type="entry name" value="AMP-dep_synth/lig_dom"/>
</dbReference>
<proteinExistence type="predicted"/>
<feature type="domain" description="AMP-dependent synthetase/ligase" evidence="1">
    <location>
        <begin position="1"/>
        <end position="273"/>
    </location>
</feature>
<dbReference type="Gene3D" id="2.30.38.10">
    <property type="entry name" value="Luciferase, Domain 3"/>
    <property type="match status" value="1"/>
</dbReference>
<dbReference type="EMBL" id="JAAGBB010000150">
    <property type="protein sequence ID" value="MBR0669529.1"/>
    <property type="molecule type" value="Genomic_DNA"/>
</dbReference>
<organism evidence="2 3">
    <name type="scientific">Plastoroseomonas hellenica</name>
    <dbReference type="NCBI Taxonomy" id="2687306"/>
    <lineage>
        <taxon>Bacteria</taxon>
        <taxon>Pseudomonadati</taxon>
        <taxon>Pseudomonadota</taxon>
        <taxon>Alphaproteobacteria</taxon>
        <taxon>Acetobacterales</taxon>
        <taxon>Acetobacteraceae</taxon>
        <taxon>Plastoroseomonas</taxon>
    </lineage>
</organism>
<dbReference type="PROSITE" id="PS00455">
    <property type="entry name" value="AMP_BINDING"/>
    <property type="match status" value="1"/>
</dbReference>
<name>A0ABS5FAE5_9PROT</name>
<dbReference type="PANTHER" id="PTHR45527">
    <property type="entry name" value="NONRIBOSOMAL PEPTIDE SYNTHETASE"/>
    <property type="match status" value="1"/>
</dbReference>